<dbReference type="InterPro" id="IPR003676">
    <property type="entry name" value="SAUR_fam"/>
</dbReference>
<name>A0ABP0TUF5_9BRYO</name>
<dbReference type="PANTHER" id="PTHR35296">
    <property type="entry name" value="EXPRESSED PROTEIN"/>
    <property type="match status" value="1"/>
</dbReference>
<dbReference type="Proteomes" id="UP001497512">
    <property type="component" value="Chromosome 15"/>
</dbReference>
<evidence type="ECO:0008006" key="5">
    <source>
        <dbReference type="Google" id="ProtNLM"/>
    </source>
</evidence>
<dbReference type="EMBL" id="OZ019907">
    <property type="protein sequence ID" value="CAK9205312.1"/>
    <property type="molecule type" value="Genomic_DNA"/>
</dbReference>
<protein>
    <recommendedName>
        <fullName evidence="5">Small auxin up regulated protein</fullName>
    </recommendedName>
</protein>
<evidence type="ECO:0000313" key="4">
    <source>
        <dbReference type="Proteomes" id="UP001497512"/>
    </source>
</evidence>
<keyword evidence="4" id="KW-1185">Reference proteome</keyword>
<evidence type="ECO:0000256" key="2">
    <source>
        <dbReference type="SAM" id="MobiDB-lite"/>
    </source>
</evidence>
<dbReference type="PANTHER" id="PTHR35296:SF8">
    <property type="entry name" value="SMALL AUXIN-UP RNA-RELATED"/>
    <property type="match status" value="1"/>
</dbReference>
<gene>
    <name evidence="3" type="ORF">CSSPTR1EN2_LOCUS7785</name>
</gene>
<evidence type="ECO:0000313" key="3">
    <source>
        <dbReference type="EMBL" id="CAK9205312.1"/>
    </source>
</evidence>
<accession>A0ABP0TUF5</accession>
<organism evidence="3 4">
    <name type="scientific">Sphagnum troendelagicum</name>
    <dbReference type="NCBI Taxonomy" id="128251"/>
    <lineage>
        <taxon>Eukaryota</taxon>
        <taxon>Viridiplantae</taxon>
        <taxon>Streptophyta</taxon>
        <taxon>Embryophyta</taxon>
        <taxon>Bryophyta</taxon>
        <taxon>Sphagnophytina</taxon>
        <taxon>Sphagnopsida</taxon>
        <taxon>Sphagnales</taxon>
        <taxon>Sphagnaceae</taxon>
        <taxon>Sphagnum</taxon>
    </lineage>
</organism>
<evidence type="ECO:0000256" key="1">
    <source>
        <dbReference type="ARBA" id="ARBA00006974"/>
    </source>
</evidence>
<dbReference type="Pfam" id="PF02519">
    <property type="entry name" value="Auxin_inducible"/>
    <property type="match status" value="1"/>
</dbReference>
<feature type="compositionally biased region" description="Low complexity" evidence="2">
    <location>
        <begin position="56"/>
        <end position="72"/>
    </location>
</feature>
<feature type="region of interest" description="Disordered" evidence="2">
    <location>
        <begin position="29"/>
        <end position="73"/>
    </location>
</feature>
<comment type="similarity">
    <text evidence="1">Belongs to the ARG7 family.</text>
</comment>
<sequence>MAGSKNKIQGLLRKWRSFTHPESAYRTMDGKLRKTRSSMLQKDLAEGDLQDQERPLSSSSSSSQSYDQSLSSVPATTGEKVYVYVGKERRPFVIGADLLNNTLFRGLVEKSSDQSECGAATTGDHHKNPQDAGLTVACEVVLFEHLLWLLANDDTSIRQMEEDELLDFYKLY</sequence>
<proteinExistence type="inferred from homology"/>
<reference evidence="3" key="1">
    <citation type="submission" date="2024-02" db="EMBL/GenBank/DDBJ databases">
        <authorList>
            <consortium name="ELIXIR-Norway"/>
            <consortium name="Elixir Norway"/>
        </authorList>
    </citation>
    <scope>NUCLEOTIDE SEQUENCE</scope>
</reference>